<comment type="pathway">
    <text evidence="7">Bacterial outer membrane biogenesis; LPS lipid A biosynthesis.</text>
</comment>
<keyword evidence="5 7" id="KW-0443">Lipid metabolism</keyword>
<keyword evidence="1 7" id="KW-0444">Lipid biosynthesis</keyword>
<dbReference type="CDD" id="cd03352">
    <property type="entry name" value="LbH_LpxD"/>
    <property type="match status" value="1"/>
</dbReference>
<dbReference type="Proteomes" id="UP000245872">
    <property type="component" value="Chromosome"/>
</dbReference>
<dbReference type="PANTHER" id="PTHR43378:SF2">
    <property type="entry name" value="UDP-3-O-ACYLGLUCOSAMINE N-ACYLTRANSFERASE 1, MITOCHONDRIAL-RELATED"/>
    <property type="match status" value="1"/>
</dbReference>
<evidence type="ECO:0000256" key="1">
    <source>
        <dbReference type="ARBA" id="ARBA00022516"/>
    </source>
</evidence>
<dbReference type="InterPro" id="IPR007691">
    <property type="entry name" value="LpxD"/>
</dbReference>
<keyword evidence="2 7" id="KW-0441">Lipid A biosynthesis</keyword>
<comment type="catalytic activity">
    <reaction evidence="7">
        <text>a UDP-3-O-[(3R)-3-hydroxyacyl]-alpha-D-glucosamine + a (3R)-hydroxyacyl-[ACP] = a UDP-2-N,3-O-bis[(3R)-3-hydroxyacyl]-alpha-D-glucosamine + holo-[ACP] + H(+)</text>
        <dbReference type="Rhea" id="RHEA:53836"/>
        <dbReference type="Rhea" id="RHEA-COMP:9685"/>
        <dbReference type="Rhea" id="RHEA-COMP:9945"/>
        <dbReference type="ChEBI" id="CHEBI:15378"/>
        <dbReference type="ChEBI" id="CHEBI:64479"/>
        <dbReference type="ChEBI" id="CHEBI:78827"/>
        <dbReference type="ChEBI" id="CHEBI:137740"/>
        <dbReference type="ChEBI" id="CHEBI:137748"/>
        <dbReference type="EC" id="2.3.1.191"/>
    </reaction>
</comment>
<comment type="function">
    <text evidence="7">Catalyzes the N-acylation of UDP-3-O-acylglucosamine using 3-hydroxyacyl-ACP as the acyl donor. Is involved in the biosynthesis of lipid A, a phosphorylated glycolipid that anchors the lipopolysaccharide to the outer membrane of the cell.</text>
</comment>
<evidence type="ECO:0000256" key="6">
    <source>
        <dbReference type="ARBA" id="ARBA00023315"/>
    </source>
</evidence>
<dbReference type="PANTHER" id="PTHR43378">
    <property type="entry name" value="UDP-3-O-ACYLGLUCOSAMINE N-ACYLTRANSFERASE"/>
    <property type="match status" value="1"/>
</dbReference>
<dbReference type="InterPro" id="IPR001451">
    <property type="entry name" value="Hexapep"/>
</dbReference>
<dbReference type="Gene3D" id="3.40.1390.10">
    <property type="entry name" value="MurE/MurF, N-terminal domain"/>
    <property type="match status" value="1"/>
</dbReference>
<name>A0A2Z3LGP7_9BACT</name>
<accession>A0A2Z3LGP7</accession>
<dbReference type="UniPathway" id="UPA00973"/>
<dbReference type="Pfam" id="PF04613">
    <property type="entry name" value="LpxD"/>
    <property type="match status" value="1"/>
</dbReference>
<dbReference type="InterPro" id="IPR011004">
    <property type="entry name" value="Trimer_LpxA-like_sf"/>
</dbReference>
<comment type="subunit">
    <text evidence="7">Homotrimer.</text>
</comment>
<keyword evidence="10" id="KW-1185">Reference proteome</keyword>
<evidence type="ECO:0000259" key="8">
    <source>
        <dbReference type="Pfam" id="PF04613"/>
    </source>
</evidence>
<dbReference type="GO" id="GO:0016410">
    <property type="term" value="F:N-acyltransferase activity"/>
    <property type="evidence" value="ECO:0007669"/>
    <property type="project" value="InterPro"/>
</dbReference>
<feature type="domain" description="UDP-3-O-[3-hydroxymyristoyl] glucosamine N-acyltransferase non-repeat region" evidence="8">
    <location>
        <begin position="24"/>
        <end position="89"/>
    </location>
</feature>
<gene>
    <name evidence="7 9" type="primary">lpxD</name>
    <name evidence="9" type="ORF">DK880_00347</name>
</gene>
<evidence type="ECO:0000256" key="2">
    <source>
        <dbReference type="ARBA" id="ARBA00022556"/>
    </source>
</evidence>
<evidence type="ECO:0000313" key="9">
    <source>
        <dbReference type="EMBL" id="AWN81675.1"/>
    </source>
</evidence>
<dbReference type="GO" id="GO:0016020">
    <property type="term" value="C:membrane"/>
    <property type="evidence" value="ECO:0007669"/>
    <property type="project" value="GOC"/>
</dbReference>
<keyword evidence="6 7" id="KW-0012">Acyltransferase</keyword>
<evidence type="ECO:0000256" key="5">
    <source>
        <dbReference type="ARBA" id="ARBA00023098"/>
    </source>
</evidence>
<proteinExistence type="inferred from homology"/>
<keyword evidence="4 7" id="KW-0677">Repeat</keyword>
<dbReference type="HAMAP" id="MF_00523">
    <property type="entry name" value="LpxD"/>
    <property type="match status" value="1"/>
</dbReference>
<keyword evidence="3 7" id="KW-0808">Transferase</keyword>
<dbReference type="NCBIfam" id="TIGR01853">
    <property type="entry name" value="lipid_A_lpxD"/>
    <property type="match status" value="1"/>
</dbReference>
<evidence type="ECO:0000256" key="4">
    <source>
        <dbReference type="ARBA" id="ARBA00022737"/>
    </source>
</evidence>
<dbReference type="InterPro" id="IPR020573">
    <property type="entry name" value="UDP_GlcNAc_AcTrfase_non-rep"/>
</dbReference>
<dbReference type="RefSeq" id="WP_239302535.1">
    <property type="nucleotide sequence ID" value="NZ_CP029619.1"/>
</dbReference>
<dbReference type="SUPFAM" id="SSF51161">
    <property type="entry name" value="Trimeric LpxA-like enzymes"/>
    <property type="match status" value="1"/>
</dbReference>
<dbReference type="KEGG" id="cher:DK880_00347"/>
<evidence type="ECO:0000256" key="7">
    <source>
        <dbReference type="HAMAP-Rule" id="MF_00523"/>
    </source>
</evidence>
<dbReference type="NCBIfam" id="NF002060">
    <property type="entry name" value="PRK00892.1"/>
    <property type="match status" value="1"/>
</dbReference>
<evidence type="ECO:0000256" key="3">
    <source>
        <dbReference type="ARBA" id="ARBA00022679"/>
    </source>
</evidence>
<dbReference type="GO" id="GO:0009245">
    <property type="term" value="P:lipid A biosynthetic process"/>
    <property type="evidence" value="ECO:0007669"/>
    <property type="project" value="UniProtKB-UniRule"/>
</dbReference>
<dbReference type="AlphaFoldDB" id="A0A2Z3LGP7"/>
<evidence type="ECO:0000313" key="10">
    <source>
        <dbReference type="Proteomes" id="UP000245872"/>
    </source>
</evidence>
<dbReference type="EMBL" id="CP029619">
    <property type="protein sequence ID" value="AWN81675.1"/>
    <property type="molecule type" value="Genomic_DNA"/>
</dbReference>
<dbReference type="GO" id="GO:0103118">
    <property type="term" value="F:UDP-3-O-[(3R)-3-hydroxyacyl]-glucosamine N-acyltransferase activity"/>
    <property type="evidence" value="ECO:0007669"/>
    <property type="project" value="UniProtKB-EC"/>
</dbReference>
<organism evidence="9 10">
    <name type="scientific">Candidatus Cardinium hertigii</name>
    <dbReference type="NCBI Taxonomy" id="247481"/>
    <lineage>
        <taxon>Bacteria</taxon>
        <taxon>Pseudomonadati</taxon>
        <taxon>Bacteroidota</taxon>
        <taxon>Cytophagia</taxon>
        <taxon>Cytophagales</taxon>
        <taxon>Amoebophilaceae</taxon>
        <taxon>Candidatus Cardinium</taxon>
    </lineage>
</organism>
<dbReference type="Gene3D" id="2.160.10.10">
    <property type="entry name" value="Hexapeptide repeat proteins"/>
    <property type="match status" value="1"/>
</dbReference>
<dbReference type="EC" id="2.3.1.191" evidence="7"/>
<sequence length="333" mass="35099">MMQWTIAELAARFHASLSGDDRTIVTHLCTLEEGSKGGLSFFSTPSYAAALYQTKASAVLVPKEWQCSLPITPTLLAVVDPYAAFCALVEEVAQKKIAVKEGIEFPSYIGEGTTVGENSYRGAFSYIGNHVVIGERVQIYPHVYIGDHVTIGADTILYSGAKVAAYTVIGRKCVLHAAAVVGNPGFGFQTLASGGYKRIPSIGRVVLADEVEIGAHTVIDAAMVGQTAIGQGSKIDNLVQVAHNVKIGKYGGIAAQVGIAGSTKIGDYCRLGGQTGIAGHLTLGNHVTALGRAGITRSFPKGAITLSGTPAFEHKRFLSCYARFKNLAKPLQT</sequence>
<reference evidence="9 10" key="1">
    <citation type="submission" date="2018-05" db="EMBL/GenBank/DDBJ databases">
        <title>Candidatus Cardinium hertigii Genome Assembly.</title>
        <authorList>
            <person name="Showmaker K.C."/>
            <person name="Walden K.O."/>
            <person name="Fields C.J."/>
            <person name="Lambert K.N."/>
            <person name="Hudson M.E."/>
        </authorList>
    </citation>
    <scope>NUCLEOTIDE SEQUENCE [LARGE SCALE GENOMIC DNA]</scope>
    <source>
        <strain evidence="10">cHgTN10</strain>
    </source>
</reference>
<feature type="active site" description="Proton acceptor" evidence="7">
    <location>
        <position position="243"/>
    </location>
</feature>
<dbReference type="Pfam" id="PF00132">
    <property type="entry name" value="Hexapep"/>
    <property type="match status" value="1"/>
</dbReference>
<comment type="similarity">
    <text evidence="7">Belongs to the transferase hexapeptide repeat family. LpxD subfamily.</text>
</comment>
<protein>
    <recommendedName>
        <fullName evidence="7">UDP-3-O-acylglucosamine N-acyltransferase</fullName>
        <ecNumber evidence="7">2.3.1.191</ecNumber>
    </recommendedName>
</protein>